<keyword evidence="5 6" id="KW-0349">Heme</keyword>
<proteinExistence type="inferred from homology"/>
<dbReference type="GO" id="GO:0016705">
    <property type="term" value="F:oxidoreductase activity, acting on paired donors, with incorporation or reduction of molecular oxygen"/>
    <property type="evidence" value="ECO:0007669"/>
    <property type="project" value="InterPro"/>
</dbReference>
<dbReference type="SUPFAM" id="SSF48264">
    <property type="entry name" value="Cytochrome P450"/>
    <property type="match status" value="1"/>
</dbReference>
<dbReference type="GO" id="GO:0033075">
    <property type="term" value="P:isoquinoline alkaloid biosynthetic process"/>
    <property type="evidence" value="ECO:0007669"/>
    <property type="project" value="UniProtKB-ARBA"/>
</dbReference>
<dbReference type="STRING" id="56857.A0A200R2U0"/>
<dbReference type="OrthoDB" id="1470350at2759"/>
<comment type="caution">
    <text evidence="8">The sequence shown here is derived from an EMBL/GenBank/DDBJ whole genome shotgun (WGS) entry which is preliminary data.</text>
</comment>
<evidence type="ECO:0000313" key="8">
    <source>
        <dbReference type="EMBL" id="OVA17031.1"/>
    </source>
</evidence>
<dbReference type="GO" id="GO:0005506">
    <property type="term" value="F:iron ion binding"/>
    <property type="evidence" value="ECO:0007669"/>
    <property type="project" value="InterPro"/>
</dbReference>
<dbReference type="Gene3D" id="1.10.630.10">
    <property type="entry name" value="Cytochrome P450"/>
    <property type="match status" value="1"/>
</dbReference>
<keyword evidence="2 5" id="KW-0479">Metal-binding</keyword>
<evidence type="ECO:0000256" key="2">
    <source>
        <dbReference type="ARBA" id="ARBA00022723"/>
    </source>
</evidence>
<accession>A0A200R2U0</accession>
<organism evidence="8 9">
    <name type="scientific">Macleaya cordata</name>
    <name type="common">Five-seeded plume-poppy</name>
    <name type="synonym">Bocconia cordata</name>
    <dbReference type="NCBI Taxonomy" id="56857"/>
    <lineage>
        <taxon>Eukaryota</taxon>
        <taxon>Viridiplantae</taxon>
        <taxon>Streptophyta</taxon>
        <taxon>Embryophyta</taxon>
        <taxon>Tracheophyta</taxon>
        <taxon>Spermatophyta</taxon>
        <taxon>Magnoliopsida</taxon>
        <taxon>Ranunculales</taxon>
        <taxon>Papaveraceae</taxon>
        <taxon>Papaveroideae</taxon>
        <taxon>Macleaya</taxon>
    </lineage>
</organism>
<dbReference type="PRINTS" id="PR00385">
    <property type="entry name" value="P450"/>
</dbReference>
<dbReference type="GO" id="GO:0004497">
    <property type="term" value="F:monooxygenase activity"/>
    <property type="evidence" value="ECO:0007669"/>
    <property type="project" value="UniProtKB-KW"/>
</dbReference>
<evidence type="ECO:0000256" key="5">
    <source>
        <dbReference type="PIRSR" id="PIRSR602401-1"/>
    </source>
</evidence>
<dbReference type="InterPro" id="IPR002401">
    <property type="entry name" value="Cyt_P450_E_grp-I"/>
</dbReference>
<keyword evidence="9" id="KW-1185">Reference proteome</keyword>
<comment type="similarity">
    <text evidence="1 6">Belongs to the cytochrome P450 family.</text>
</comment>
<dbReference type="GO" id="GO:0020037">
    <property type="term" value="F:heme binding"/>
    <property type="evidence" value="ECO:0007669"/>
    <property type="project" value="InterPro"/>
</dbReference>
<evidence type="ECO:0000256" key="3">
    <source>
        <dbReference type="ARBA" id="ARBA00023002"/>
    </source>
</evidence>
<evidence type="ECO:0000256" key="6">
    <source>
        <dbReference type="RuleBase" id="RU000461"/>
    </source>
</evidence>
<dbReference type="PRINTS" id="PR00463">
    <property type="entry name" value="EP450I"/>
</dbReference>
<dbReference type="OMA" id="CASPLCF"/>
<dbReference type="GO" id="GO:0006629">
    <property type="term" value="P:lipid metabolic process"/>
    <property type="evidence" value="ECO:0007669"/>
    <property type="project" value="UniProtKB-ARBA"/>
</dbReference>
<protein>
    <submittedName>
        <fullName evidence="8">Cytochrome P450</fullName>
    </submittedName>
</protein>
<feature type="region of interest" description="Disordered" evidence="7">
    <location>
        <begin position="17"/>
        <end position="39"/>
    </location>
</feature>
<dbReference type="EMBL" id="MVGT01000455">
    <property type="protein sequence ID" value="OVA17031.1"/>
    <property type="molecule type" value="Genomic_DNA"/>
</dbReference>
<feature type="binding site" description="axial binding residue" evidence="5">
    <location>
        <position position="217"/>
    </location>
    <ligand>
        <name>heme</name>
        <dbReference type="ChEBI" id="CHEBI:30413"/>
    </ligand>
    <ligandPart>
        <name>Fe</name>
        <dbReference type="ChEBI" id="CHEBI:18248"/>
    </ligandPart>
</feature>
<dbReference type="AlphaFoldDB" id="A0A200R2U0"/>
<evidence type="ECO:0000256" key="4">
    <source>
        <dbReference type="ARBA" id="ARBA00023004"/>
    </source>
</evidence>
<dbReference type="Pfam" id="PF00067">
    <property type="entry name" value="p450"/>
    <property type="match status" value="1"/>
</dbReference>
<name>A0A200R2U0_MACCD</name>
<gene>
    <name evidence="8" type="ORF">BVC80_9041g31</name>
</gene>
<keyword evidence="6" id="KW-0503">Monooxygenase</keyword>
<dbReference type="InterPro" id="IPR017972">
    <property type="entry name" value="Cyt_P450_CS"/>
</dbReference>
<keyword evidence="4 5" id="KW-0408">Iron</keyword>
<dbReference type="InterPro" id="IPR001128">
    <property type="entry name" value="Cyt_P450"/>
</dbReference>
<keyword evidence="3 6" id="KW-0560">Oxidoreductase</keyword>
<dbReference type="InParanoid" id="A0A200R2U0"/>
<evidence type="ECO:0000256" key="1">
    <source>
        <dbReference type="ARBA" id="ARBA00010617"/>
    </source>
</evidence>
<dbReference type="PANTHER" id="PTHR24296">
    <property type="entry name" value="CYTOCHROME P450"/>
    <property type="match status" value="1"/>
</dbReference>
<dbReference type="PROSITE" id="PS00086">
    <property type="entry name" value="CYTOCHROME_P450"/>
    <property type="match status" value="1"/>
</dbReference>
<sequence length="273" mass="31490">MSRAWETLDHYIAQSISSKQEQLSKRSKTKEEDEEKDGIDLLTSYMEEDSIIGSKSDKFLRDTVLNFMVAGKDTVSAALTWFFWLVSMNPVVETKIIEELKANLSAVNEATKWRTFDSKELNSLVYLHGAFCESLQLCPPVPFQTKRPIREDVLPSGHKVDPCKEIFLLSYSMGRMEAVWGKDCLEFKPERWISEQGRIKYEPSYKFMAFNAGPRTCLGKEVAFVQMKSIAATLIYNYHVEVVKGHPVRPKLSIIFHMKHGLMARVRRRMVHE</sequence>
<evidence type="ECO:0000313" key="9">
    <source>
        <dbReference type="Proteomes" id="UP000195402"/>
    </source>
</evidence>
<comment type="cofactor">
    <cofactor evidence="5">
        <name>heme</name>
        <dbReference type="ChEBI" id="CHEBI:30413"/>
    </cofactor>
</comment>
<evidence type="ECO:0000256" key="7">
    <source>
        <dbReference type="SAM" id="MobiDB-lite"/>
    </source>
</evidence>
<reference evidence="8 9" key="1">
    <citation type="journal article" date="2017" name="Mol. Plant">
        <title>The Genome of Medicinal Plant Macleaya cordata Provides New Insights into Benzylisoquinoline Alkaloids Metabolism.</title>
        <authorList>
            <person name="Liu X."/>
            <person name="Liu Y."/>
            <person name="Huang P."/>
            <person name="Ma Y."/>
            <person name="Qing Z."/>
            <person name="Tang Q."/>
            <person name="Cao H."/>
            <person name="Cheng P."/>
            <person name="Zheng Y."/>
            <person name="Yuan Z."/>
            <person name="Zhou Y."/>
            <person name="Liu J."/>
            <person name="Tang Z."/>
            <person name="Zhuo Y."/>
            <person name="Zhang Y."/>
            <person name="Yu L."/>
            <person name="Huang J."/>
            <person name="Yang P."/>
            <person name="Peng Q."/>
            <person name="Zhang J."/>
            <person name="Jiang W."/>
            <person name="Zhang Z."/>
            <person name="Lin K."/>
            <person name="Ro D.K."/>
            <person name="Chen X."/>
            <person name="Xiong X."/>
            <person name="Shang Y."/>
            <person name="Huang S."/>
            <person name="Zeng J."/>
        </authorList>
    </citation>
    <scope>NUCLEOTIDE SEQUENCE [LARGE SCALE GENOMIC DNA]</scope>
    <source>
        <strain evidence="9">cv. BLH2017</strain>
        <tissue evidence="8">Root</tissue>
    </source>
</reference>
<dbReference type="InterPro" id="IPR036396">
    <property type="entry name" value="Cyt_P450_sf"/>
</dbReference>
<dbReference type="Proteomes" id="UP000195402">
    <property type="component" value="Unassembled WGS sequence"/>
</dbReference>